<reference evidence="2" key="1">
    <citation type="journal article" date="2013" name="Science">
        <title>The Amborella genome and the evolution of flowering plants.</title>
        <authorList>
            <consortium name="Amborella Genome Project"/>
        </authorList>
    </citation>
    <scope>NUCLEOTIDE SEQUENCE [LARGE SCALE GENOMIC DNA]</scope>
</reference>
<gene>
    <name evidence="1" type="ORF">AMTR_s00029p00219690</name>
</gene>
<dbReference type="Proteomes" id="UP000017836">
    <property type="component" value="Unassembled WGS sequence"/>
</dbReference>
<dbReference type="EMBL" id="KI392980">
    <property type="protein sequence ID" value="ERN09702.1"/>
    <property type="molecule type" value="Genomic_DNA"/>
</dbReference>
<dbReference type="HOGENOM" id="CLU_2149213_0_0_1"/>
<sequence length="112" mass="12402">MGEMITKFIYYSLVLALTRQFTNGRNLISPSITRFATSFLSMNSILKVIINASAIGCLVTLGKYSFFKDLGCKGSSSDNHDFMIKSFGTVVSKYFQRDSLSSTSGSIYESFT</sequence>
<accession>W1PIB1</accession>
<proteinExistence type="predicted"/>
<keyword evidence="2" id="KW-1185">Reference proteome</keyword>
<dbReference type="Gramene" id="ERN09702">
    <property type="protein sequence ID" value="ERN09702"/>
    <property type="gene ID" value="AMTR_s00029p00219690"/>
</dbReference>
<evidence type="ECO:0000313" key="1">
    <source>
        <dbReference type="EMBL" id="ERN09702.1"/>
    </source>
</evidence>
<organism evidence="1 2">
    <name type="scientific">Amborella trichopoda</name>
    <dbReference type="NCBI Taxonomy" id="13333"/>
    <lineage>
        <taxon>Eukaryota</taxon>
        <taxon>Viridiplantae</taxon>
        <taxon>Streptophyta</taxon>
        <taxon>Embryophyta</taxon>
        <taxon>Tracheophyta</taxon>
        <taxon>Spermatophyta</taxon>
        <taxon>Magnoliopsida</taxon>
        <taxon>Amborellales</taxon>
        <taxon>Amborellaceae</taxon>
        <taxon>Amborella</taxon>
    </lineage>
</organism>
<dbReference type="AlphaFoldDB" id="W1PIB1"/>
<protein>
    <submittedName>
        <fullName evidence="1">Uncharacterized protein</fullName>
    </submittedName>
</protein>
<name>W1PIB1_AMBTC</name>
<evidence type="ECO:0000313" key="2">
    <source>
        <dbReference type="Proteomes" id="UP000017836"/>
    </source>
</evidence>